<keyword evidence="3" id="KW-1185">Reference proteome</keyword>
<proteinExistence type="predicted"/>
<evidence type="ECO:0000313" key="2">
    <source>
        <dbReference type="EMBL" id="EIM78391.1"/>
    </source>
</evidence>
<keyword evidence="1" id="KW-0812">Transmembrane</keyword>
<keyword evidence="1" id="KW-1133">Transmembrane helix</keyword>
<dbReference type="RefSeq" id="WP_009053612.1">
    <property type="nucleotide sequence ID" value="NZ_AJYA01000007.1"/>
</dbReference>
<comment type="caution">
    <text evidence="2">The sequence shown here is derived from an EMBL/GenBank/DDBJ whole genome shotgun (WGS) entry which is preliminary data.</text>
</comment>
<reference evidence="2" key="1">
    <citation type="submission" date="2012-05" db="EMBL/GenBank/DDBJ databases">
        <title>Genome sequence of Nitritalea halalkaliphila LW7.</title>
        <authorList>
            <person name="Jangir P.K."/>
            <person name="Singh A."/>
            <person name="Shivaji S."/>
            <person name="Sharma R."/>
        </authorList>
    </citation>
    <scope>NUCLEOTIDE SEQUENCE [LARGE SCALE GENOMIC DNA]</scope>
    <source>
        <strain evidence="2">LW7</strain>
    </source>
</reference>
<evidence type="ECO:0000256" key="1">
    <source>
        <dbReference type="SAM" id="Phobius"/>
    </source>
</evidence>
<dbReference type="EMBL" id="AJYA01000007">
    <property type="protein sequence ID" value="EIM78391.1"/>
    <property type="molecule type" value="Genomic_DNA"/>
</dbReference>
<accession>I5C989</accession>
<feature type="transmembrane region" description="Helical" evidence="1">
    <location>
        <begin position="84"/>
        <end position="104"/>
    </location>
</feature>
<feature type="transmembrane region" description="Helical" evidence="1">
    <location>
        <begin position="52"/>
        <end position="72"/>
    </location>
</feature>
<protein>
    <submittedName>
        <fullName evidence="2">Uncharacterized protein</fullName>
    </submittedName>
</protein>
<sequence>MKFFVLLVLVALIGFFAGPFVPHYALMLLIALFAFLLNSGGWAAFMGGGLGLGLLWFGLSTYTAIVTESALPDRMAQLFQLPDPAYLALLTALVGFLLGGFSALTGKTLRSIVSPKPRVKPYR</sequence>
<gene>
    <name evidence="2" type="ORF">A3SI_03935</name>
</gene>
<keyword evidence="1" id="KW-0472">Membrane</keyword>
<evidence type="ECO:0000313" key="3">
    <source>
        <dbReference type="Proteomes" id="UP000005551"/>
    </source>
</evidence>
<organism evidence="2 3">
    <name type="scientific">Nitritalea halalkaliphila LW7</name>
    <dbReference type="NCBI Taxonomy" id="1189621"/>
    <lineage>
        <taxon>Bacteria</taxon>
        <taxon>Pseudomonadati</taxon>
        <taxon>Bacteroidota</taxon>
        <taxon>Cytophagia</taxon>
        <taxon>Cytophagales</taxon>
        <taxon>Cyclobacteriaceae</taxon>
        <taxon>Nitritalea</taxon>
    </lineage>
</organism>
<name>I5C989_9BACT</name>
<dbReference type="AlphaFoldDB" id="I5C989"/>
<dbReference type="STRING" id="1189621.A3SI_03935"/>
<dbReference type="Proteomes" id="UP000005551">
    <property type="component" value="Unassembled WGS sequence"/>
</dbReference>